<evidence type="ECO:0000313" key="1">
    <source>
        <dbReference type="EMBL" id="KDP25756.1"/>
    </source>
</evidence>
<keyword evidence="2" id="KW-1185">Reference proteome</keyword>
<protein>
    <submittedName>
        <fullName evidence="1">Uncharacterized protein</fullName>
    </submittedName>
</protein>
<evidence type="ECO:0000313" key="2">
    <source>
        <dbReference type="Proteomes" id="UP000027138"/>
    </source>
</evidence>
<reference evidence="1 2" key="1">
    <citation type="journal article" date="2014" name="PLoS ONE">
        <title>Global Analysis of Gene Expression Profiles in Physic Nut (Jatropha curcas L.) Seedlings Exposed to Salt Stress.</title>
        <authorList>
            <person name="Zhang L."/>
            <person name="Zhang C."/>
            <person name="Wu P."/>
            <person name="Chen Y."/>
            <person name="Li M."/>
            <person name="Jiang H."/>
            <person name="Wu G."/>
        </authorList>
    </citation>
    <scope>NUCLEOTIDE SEQUENCE [LARGE SCALE GENOMIC DNA]</scope>
    <source>
        <strain evidence="2">cv. GZQX0401</strain>
        <tissue evidence="1">Young leaves</tissue>
    </source>
</reference>
<dbReference type="Proteomes" id="UP000027138">
    <property type="component" value="Unassembled WGS sequence"/>
</dbReference>
<sequence length="112" mass="12507">MISKGVKWEIIVGVAGREGRRRDCLDRAKVPSFAVTLVLTRNGNGEKGRKAGCYGEESTARRRSAGLWLSEKRGEVKGEGEIDAAGRRRKERKRKKVGRFLDYSGSIRTDLV</sequence>
<dbReference type="AlphaFoldDB" id="A0A067JP88"/>
<dbReference type="EMBL" id="KK914977">
    <property type="protein sequence ID" value="KDP25756.1"/>
    <property type="molecule type" value="Genomic_DNA"/>
</dbReference>
<organism evidence="1 2">
    <name type="scientific">Jatropha curcas</name>
    <name type="common">Barbados nut</name>
    <dbReference type="NCBI Taxonomy" id="180498"/>
    <lineage>
        <taxon>Eukaryota</taxon>
        <taxon>Viridiplantae</taxon>
        <taxon>Streptophyta</taxon>
        <taxon>Embryophyta</taxon>
        <taxon>Tracheophyta</taxon>
        <taxon>Spermatophyta</taxon>
        <taxon>Magnoliopsida</taxon>
        <taxon>eudicotyledons</taxon>
        <taxon>Gunneridae</taxon>
        <taxon>Pentapetalae</taxon>
        <taxon>rosids</taxon>
        <taxon>fabids</taxon>
        <taxon>Malpighiales</taxon>
        <taxon>Euphorbiaceae</taxon>
        <taxon>Crotonoideae</taxon>
        <taxon>Jatropheae</taxon>
        <taxon>Jatropha</taxon>
    </lineage>
</organism>
<accession>A0A067JP88</accession>
<gene>
    <name evidence="1" type="ORF">JCGZ_23716</name>
</gene>
<proteinExistence type="predicted"/>
<name>A0A067JP88_JATCU</name>